<dbReference type="PANTHER" id="PTHR43877">
    <property type="entry name" value="AMINOALKYLPHOSPHONATE N-ACETYLTRANSFERASE-RELATED-RELATED"/>
    <property type="match status" value="1"/>
</dbReference>
<accession>A0ABQ3U048</accession>
<evidence type="ECO:0000313" key="4">
    <source>
        <dbReference type="EMBL" id="GHJ28752.1"/>
    </source>
</evidence>
<dbReference type="RefSeq" id="WP_079080277.1">
    <property type="nucleotide sequence ID" value="NZ_BNEK01000003.1"/>
</dbReference>
<proteinExistence type="predicted"/>
<name>A0ABQ3U048_STRHY</name>
<dbReference type="InterPro" id="IPR050832">
    <property type="entry name" value="Bact_Acetyltransf"/>
</dbReference>
<feature type="domain" description="N-acetyltransferase" evidence="3">
    <location>
        <begin position="57"/>
        <end position="206"/>
    </location>
</feature>
<evidence type="ECO:0000313" key="5">
    <source>
        <dbReference type="Proteomes" id="UP001054854"/>
    </source>
</evidence>
<organism evidence="4 5">
    <name type="scientific">Streptomyces hygroscopicus</name>
    <dbReference type="NCBI Taxonomy" id="1912"/>
    <lineage>
        <taxon>Bacteria</taxon>
        <taxon>Bacillati</taxon>
        <taxon>Actinomycetota</taxon>
        <taxon>Actinomycetes</taxon>
        <taxon>Kitasatosporales</taxon>
        <taxon>Streptomycetaceae</taxon>
        <taxon>Streptomyces</taxon>
        <taxon>Streptomyces violaceusniger group</taxon>
    </lineage>
</organism>
<keyword evidence="5" id="KW-1185">Reference proteome</keyword>
<keyword evidence="1" id="KW-0808">Transferase</keyword>
<dbReference type="EMBL" id="BNEK01000003">
    <property type="protein sequence ID" value="GHJ28752.1"/>
    <property type="molecule type" value="Genomic_DNA"/>
</dbReference>
<dbReference type="Proteomes" id="UP001054854">
    <property type="component" value="Unassembled WGS sequence"/>
</dbReference>
<evidence type="ECO:0000256" key="1">
    <source>
        <dbReference type="ARBA" id="ARBA00022679"/>
    </source>
</evidence>
<evidence type="ECO:0000259" key="3">
    <source>
        <dbReference type="PROSITE" id="PS51186"/>
    </source>
</evidence>
<dbReference type="Pfam" id="PF00583">
    <property type="entry name" value="Acetyltransf_1"/>
    <property type="match status" value="1"/>
</dbReference>
<gene>
    <name evidence="4" type="ORF">TPA0910_31850</name>
</gene>
<dbReference type="SUPFAM" id="SSF55729">
    <property type="entry name" value="Acyl-CoA N-acyltransferases (Nat)"/>
    <property type="match status" value="1"/>
</dbReference>
<dbReference type="InterPro" id="IPR000182">
    <property type="entry name" value="GNAT_dom"/>
</dbReference>
<dbReference type="InterPro" id="IPR016181">
    <property type="entry name" value="Acyl_CoA_acyltransferase"/>
</dbReference>
<protein>
    <submittedName>
        <fullName evidence="4">N-acetyltransferase</fullName>
    </submittedName>
</protein>
<sequence length="212" mass="22214">MTPPDRRTSPHRREGTVPAPHRIDRLTARIDRLTAADYPDTVKGLAGLLVDAVDDNASVGFLAPFDQDAAVAWWQSRAPAVADGTLAVWVCRDTDGTTGGNGIVGTVGLAFTGNPNGRHRAEVVKLIVHREARGRGIARALLATAEAAATAAGITLLLLDTRTGSTAERVYAADGWTRYGVVPDYAGDPDGSLAHCSFFYKQLAAPTAPAGG</sequence>
<dbReference type="Gene3D" id="3.40.630.30">
    <property type="match status" value="1"/>
</dbReference>
<dbReference type="PROSITE" id="PS51186">
    <property type="entry name" value="GNAT"/>
    <property type="match status" value="1"/>
</dbReference>
<reference evidence="4" key="1">
    <citation type="submission" date="2024-05" db="EMBL/GenBank/DDBJ databases">
        <title>Whole genome shotgun sequence of Streptomyces hygroscopicus NBRC 113678.</title>
        <authorList>
            <person name="Komaki H."/>
            <person name="Tamura T."/>
        </authorList>
    </citation>
    <scope>NUCLEOTIDE SEQUENCE</scope>
    <source>
        <strain evidence="4">N11-34</strain>
    </source>
</reference>
<dbReference type="PANTHER" id="PTHR43877:SF2">
    <property type="entry name" value="AMINOALKYLPHOSPHONATE N-ACETYLTRANSFERASE-RELATED"/>
    <property type="match status" value="1"/>
</dbReference>
<keyword evidence="2" id="KW-0012">Acyltransferase</keyword>
<comment type="caution">
    <text evidence="4">The sequence shown here is derived from an EMBL/GenBank/DDBJ whole genome shotgun (WGS) entry which is preliminary data.</text>
</comment>
<evidence type="ECO:0000256" key="2">
    <source>
        <dbReference type="ARBA" id="ARBA00023315"/>
    </source>
</evidence>